<dbReference type="EMBL" id="JARQZJ010000078">
    <property type="protein sequence ID" value="KAK9882623.1"/>
    <property type="molecule type" value="Genomic_DNA"/>
</dbReference>
<sequence>MKQNPQMDELDLTKMCLKAFIENHETYTNVTELNWIDQFHRLLEPMKRNFMEGQTTWTKYQSKLYIGKTLIKDVVEKKTTLKSVKTEKMQSIRNICYTTKA</sequence>
<accession>A0AAW1UIU2</accession>
<evidence type="ECO:0000313" key="2">
    <source>
        <dbReference type="Proteomes" id="UP001431783"/>
    </source>
</evidence>
<organism evidence="1 2">
    <name type="scientific">Henosepilachna vigintioctopunctata</name>
    <dbReference type="NCBI Taxonomy" id="420089"/>
    <lineage>
        <taxon>Eukaryota</taxon>
        <taxon>Metazoa</taxon>
        <taxon>Ecdysozoa</taxon>
        <taxon>Arthropoda</taxon>
        <taxon>Hexapoda</taxon>
        <taxon>Insecta</taxon>
        <taxon>Pterygota</taxon>
        <taxon>Neoptera</taxon>
        <taxon>Endopterygota</taxon>
        <taxon>Coleoptera</taxon>
        <taxon>Polyphaga</taxon>
        <taxon>Cucujiformia</taxon>
        <taxon>Coccinelloidea</taxon>
        <taxon>Coccinellidae</taxon>
        <taxon>Epilachninae</taxon>
        <taxon>Epilachnini</taxon>
        <taxon>Henosepilachna</taxon>
    </lineage>
</organism>
<evidence type="ECO:0000313" key="1">
    <source>
        <dbReference type="EMBL" id="KAK9882623.1"/>
    </source>
</evidence>
<name>A0AAW1UIU2_9CUCU</name>
<dbReference type="Proteomes" id="UP001431783">
    <property type="component" value="Unassembled WGS sequence"/>
</dbReference>
<gene>
    <name evidence="1" type="ORF">WA026_022255</name>
</gene>
<reference evidence="1 2" key="1">
    <citation type="submission" date="2023-03" db="EMBL/GenBank/DDBJ databases">
        <title>Genome insight into feeding habits of ladybird beetles.</title>
        <authorList>
            <person name="Li H.-S."/>
            <person name="Huang Y.-H."/>
            <person name="Pang H."/>
        </authorList>
    </citation>
    <scope>NUCLEOTIDE SEQUENCE [LARGE SCALE GENOMIC DNA]</scope>
    <source>
        <strain evidence="1">SYSU_2023b</strain>
        <tissue evidence="1">Whole body</tissue>
    </source>
</reference>
<keyword evidence="2" id="KW-1185">Reference proteome</keyword>
<comment type="caution">
    <text evidence="1">The sequence shown here is derived from an EMBL/GenBank/DDBJ whole genome shotgun (WGS) entry which is preliminary data.</text>
</comment>
<proteinExistence type="predicted"/>
<protein>
    <submittedName>
        <fullName evidence="1">Uncharacterized protein</fullName>
    </submittedName>
</protein>
<dbReference type="AlphaFoldDB" id="A0AAW1UIU2"/>